<evidence type="ECO:0000256" key="1">
    <source>
        <dbReference type="SAM" id="Phobius"/>
    </source>
</evidence>
<evidence type="ECO:0000313" key="3">
    <source>
        <dbReference type="Proteomes" id="UP000481621"/>
    </source>
</evidence>
<organism evidence="2 3">
    <name type="scientific">Neobacillus thermocopriae</name>
    <dbReference type="NCBI Taxonomy" id="1215031"/>
    <lineage>
        <taxon>Bacteria</taxon>
        <taxon>Bacillati</taxon>
        <taxon>Bacillota</taxon>
        <taxon>Bacilli</taxon>
        <taxon>Bacillales</taxon>
        <taxon>Bacillaceae</taxon>
        <taxon>Neobacillus</taxon>
    </lineage>
</organism>
<dbReference type="Pfam" id="PF11193">
    <property type="entry name" value="DUF2812"/>
    <property type="match status" value="1"/>
</dbReference>
<reference evidence="2" key="1">
    <citation type="submission" date="2020-02" db="EMBL/GenBank/DDBJ databases">
        <title>Bacillus sedimentmangrovi sp. nov., isolated from sediment of the mangrove ecosystem.</title>
        <authorList>
            <person name="Liu G."/>
        </authorList>
    </citation>
    <scope>NUCLEOTIDE SEQUENCE [LARGE SCALE GENOMIC DNA]</scope>
    <source>
        <strain evidence="2">SgZ-7</strain>
    </source>
</reference>
<keyword evidence="1" id="KW-0472">Membrane</keyword>
<comment type="caution">
    <text evidence="2">The sequence shown here is derived from an EMBL/GenBank/DDBJ whole genome shotgun (WGS) entry which is preliminary data.</text>
</comment>
<feature type="transmembrane region" description="Helical" evidence="1">
    <location>
        <begin position="139"/>
        <end position="157"/>
    </location>
</feature>
<keyword evidence="1" id="KW-0812">Transmembrane</keyword>
<sequence length="168" mass="20410">MTKTKKVFRIFWAWQDHKEEKWLNEMARKGWALISYKYLYTFKKIEPTRYIYKLDYKATSDEDLKEYKMIFEETGWEYVTQYGKWHYFRTLENGNQLTEIYTENEFQIEAYKNLLRNLTILLISILIISGIVLSFYRPAFIIGFSTALYFITILCIVKVKQKINKLKV</sequence>
<keyword evidence="3" id="KW-1185">Reference proteome</keyword>
<keyword evidence="1" id="KW-1133">Transmembrane helix</keyword>
<gene>
    <name evidence="2" type="ORF">G4Z05_10215</name>
</gene>
<dbReference type="AlphaFoldDB" id="A0A6B3TRP2"/>
<dbReference type="EMBL" id="JAAIUV010000014">
    <property type="protein sequence ID" value="NEX79248.1"/>
    <property type="molecule type" value="Genomic_DNA"/>
</dbReference>
<accession>A0A6B3TRP2</accession>
<protein>
    <submittedName>
        <fullName evidence="2">DUF2812 domain-containing protein</fullName>
    </submittedName>
</protein>
<feature type="transmembrane region" description="Helical" evidence="1">
    <location>
        <begin position="114"/>
        <end position="133"/>
    </location>
</feature>
<dbReference type="InterPro" id="IPR021359">
    <property type="entry name" value="DUF2812"/>
</dbReference>
<proteinExistence type="predicted"/>
<evidence type="ECO:0000313" key="2">
    <source>
        <dbReference type="EMBL" id="NEX79248.1"/>
    </source>
</evidence>
<dbReference type="RefSeq" id="WP_163251859.1">
    <property type="nucleotide sequence ID" value="NZ_JAAIUV010000014.1"/>
</dbReference>
<name>A0A6B3TRP2_9BACI</name>
<dbReference type="Proteomes" id="UP000481621">
    <property type="component" value="Unassembled WGS sequence"/>
</dbReference>